<organism evidence="1 2">
    <name type="scientific">Funneliformis mosseae</name>
    <name type="common">Endomycorrhizal fungus</name>
    <name type="synonym">Glomus mosseae</name>
    <dbReference type="NCBI Taxonomy" id="27381"/>
    <lineage>
        <taxon>Eukaryota</taxon>
        <taxon>Fungi</taxon>
        <taxon>Fungi incertae sedis</taxon>
        <taxon>Mucoromycota</taxon>
        <taxon>Glomeromycotina</taxon>
        <taxon>Glomeromycetes</taxon>
        <taxon>Glomerales</taxon>
        <taxon>Glomeraceae</taxon>
        <taxon>Funneliformis</taxon>
    </lineage>
</organism>
<protein>
    <submittedName>
        <fullName evidence="1">4992_t:CDS:1</fullName>
    </submittedName>
</protein>
<dbReference type="AlphaFoldDB" id="A0A9N9IX72"/>
<keyword evidence="2" id="KW-1185">Reference proteome</keyword>
<gene>
    <name evidence="1" type="ORF">FMOSSE_LOCUS16731</name>
</gene>
<evidence type="ECO:0000313" key="2">
    <source>
        <dbReference type="Proteomes" id="UP000789375"/>
    </source>
</evidence>
<feature type="non-terminal residue" evidence="1">
    <location>
        <position position="62"/>
    </location>
</feature>
<dbReference type="EMBL" id="CAJVPP010025828">
    <property type="protein sequence ID" value="CAG8752516.1"/>
    <property type="molecule type" value="Genomic_DNA"/>
</dbReference>
<reference evidence="1" key="1">
    <citation type="submission" date="2021-06" db="EMBL/GenBank/DDBJ databases">
        <authorList>
            <person name="Kallberg Y."/>
            <person name="Tangrot J."/>
            <person name="Rosling A."/>
        </authorList>
    </citation>
    <scope>NUCLEOTIDE SEQUENCE</scope>
    <source>
        <strain evidence="1">87-6 pot B 2015</strain>
    </source>
</reference>
<sequence length="62" mass="7149">KLPDIRSISLTAKRGSAWEVKLKYPNHLHPTHTDYPLCPECRIVKRNELSTHQKDLIDKLSG</sequence>
<evidence type="ECO:0000313" key="1">
    <source>
        <dbReference type="EMBL" id="CAG8752516.1"/>
    </source>
</evidence>
<comment type="caution">
    <text evidence="1">The sequence shown here is derived from an EMBL/GenBank/DDBJ whole genome shotgun (WGS) entry which is preliminary data.</text>
</comment>
<proteinExistence type="predicted"/>
<accession>A0A9N9IX72</accession>
<dbReference type="Proteomes" id="UP000789375">
    <property type="component" value="Unassembled WGS sequence"/>
</dbReference>
<name>A0A9N9IX72_FUNMO</name>
<feature type="non-terminal residue" evidence="1">
    <location>
        <position position="1"/>
    </location>
</feature>